<evidence type="ECO:0000313" key="1">
    <source>
        <dbReference type="EMBL" id="ART32222.1"/>
    </source>
</evidence>
<sequence length="71" mass="8273">MLMSGVVAVKSSIIMCGRISRFQHLYHKVLLFILSLLNKFIEKKKSFFNSYKNEYKLIGMVTSKMLAIPWT</sequence>
<dbReference type="AlphaFoldDB" id="A0A1Y0B483"/>
<name>A0A1Y0B483_9LAMI</name>
<organism evidence="1">
    <name type="scientific">Utricularia reniformis</name>
    <dbReference type="NCBI Taxonomy" id="192314"/>
    <lineage>
        <taxon>Eukaryota</taxon>
        <taxon>Viridiplantae</taxon>
        <taxon>Streptophyta</taxon>
        <taxon>Embryophyta</taxon>
        <taxon>Tracheophyta</taxon>
        <taxon>Spermatophyta</taxon>
        <taxon>Magnoliopsida</taxon>
        <taxon>eudicotyledons</taxon>
        <taxon>Gunneridae</taxon>
        <taxon>Pentapetalae</taxon>
        <taxon>asterids</taxon>
        <taxon>lamiids</taxon>
        <taxon>Lamiales</taxon>
        <taxon>Lentibulariaceae</taxon>
        <taxon>Utricularia</taxon>
    </lineage>
</organism>
<reference evidence="1" key="1">
    <citation type="submission" date="2017-03" db="EMBL/GenBank/DDBJ databases">
        <title>The mitochondrial genome of the carnivorous plant Utricularia reniformis (Lentibulariaceae): structure, comparative analysis and evolutionary landmarks.</title>
        <authorList>
            <person name="Silva S.R."/>
            <person name="Alvarenga D.O."/>
            <person name="Michael T.P."/>
            <person name="Miranda V.F.O."/>
            <person name="Varani A.M."/>
        </authorList>
    </citation>
    <scope>NUCLEOTIDE SEQUENCE</scope>
</reference>
<geneLocation type="mitochondrion" evidence="1"/>
<gene>
    <name evidence="1" type="ORF">AEK19_MT2066</name>
</gene>
<keyword evidence="1" id="KW-0496">Mitochondrion</keyword>
<accession>A0A1Y0B483</accession>
<dbReference type="EMBL" id="KY774314">
    <property type="protein sequence ID" value="ART32222.1"/>
    <property type="molecule type" value="Genomic_DNA"/>
</dbReference>
<proteinExistence type="predicted"/>
<protein>
    <submittedName>
        <fullName evidence="1">Uncharacterized protein</fullName>
    </submittedName>
</protein>